<accession>A0A379E0W9</accession>
<dbReference type="GeneID" id="91082988"/>
<sequence length="302" mass="34675">MTLTDQVIKNIVSRVIKSQDYRIEIVNLINAEFLQFAIDFFKKVVEAKLNSTDITIEWYKNAFMNDALPSEDIAINSGLNKKTISNMYRSATRQIVIEASNDHFDSLYNSIQALVENENEIELTLTIKFKGVSVDLNVSESLIVINTLAVKRAALRGGMWSTAGKRAEKYLMLTLCKLYEVDPQYYNAEHFIRNRELDVDREIDFYLINQEHQYKCEVKLMGQGNPESADAIIARGSHVFVADTLSQQNKNQCDQLNVSWVACRDENGYKRFAQVLKRFNIPYTEYNGSLDEDLPKILDTII</sequence>
<reference evidence="1 2" key="1">
    <citation type="submission" date="2018-06" db="EMBL/GenBank/DDBJ databases">
        <authorList>
            <consortium name="Pathogen Informatics"/>
            <person name="Doyle S."/>
        </authorList>
    </citation>
    <scope>NUCLEOTIDE SEQUENCE [LARGE SCALE GENOMIC DNA]</scope>
    <source>
        <strain evidence="1 2">NCTC11157</strain>
    </source>
</reference>
<evidence type="ECO:0000313" key="1">
    <source>
        <dbReference type="EMBL" id="SUB86070.1"/>
    </source>
</evidence>
<dbReference type="EMBL" id="UGTL01000001">
    <property type="protein sequence ID" value="SUB86070.1"/>
    <property type="molecule type" value="Genomic_DNA"/>
</dbReference>
<proteinExistence type="predicted"/>
<protein>
    <submittedName>
        <fullName evidence="1">CfrBI restriction endonuclease</fullName>
    </submittedName>
</protein>
<keyword evidence="1" id="KW-0255">Endonuclease</keyword>
<dbReference type="OrthoDB" id="5318962at2"/>
<keyword evidence="1" id="KW-0540">Nuclease</keyword>
<keyword evidence="1" id="KW-0378">Hydrolase</keyword>
<name>A0A379E0W9_9BACT</name>
<evidence type="ECO:0000313" key="2">
    <source>
        <dbReference type="Proteomes" id="UP000254072"/>
    </source>
</evidence>
<dbReference type="REBASE" id="408980">
    <property type="entry name" value="Pdi11157IIP"/>
</dbReference>
<dbReference type="AlphaFoldDB" id="A0A379E0W9"/>
<gene>
    <name evidence="1" type="ORF">NCTC11157_01816</name>
</gene>
<dbReference type="GO" id="GO:0004519">
    <property type="term" value="F:endonuclease activity"/>
    <property type="evidence" value="ECO:0007669"/>
    <property type="project" value="UniProtKB-KW"/>
</dbReference>
<dbReference type="InterPro" id="IPR019042">
    <property type="entry name" value="Restrct_endonuc_II_CfrBI"/>
</dbReference>
<dbReference type="Proteomes" id="UP000254072">
    <property type="component" value="Unassembled WGS sequence"/>
</dbReference>
<dbReference type="RefSeq" id="WP_021669507.1">
    <property type="nucleotide sequence ID" value="NZ_UGTL01000001.1"/>
</dbReference>
<dbReference type="Pfam" id="PF09516">
    <property type="entry name" value="RE_CfrBI"/>
    <property type="match status" value="1"/>
</dbReference>
<organism evidence="1 2">
    <name type="scientific">Prevotella disiens</name>
    <dbReference type="NCBI Taxonomy" id="28130"/>
    <lineage>
        <taxon>Bacteria</taxon>
        <taxon>Pseudomonadati</taxon>
        <taxon>Bacteroidota</taxon>
        <taxon>Bacteroidia</taxon>
        <taxon>Bacteroidales</taxon>
        <taxon>Prevotellaceae</taxon>
        <taxon>Prevotella</taxon>
    </lineage>
</organism>